<organism evidence="1">
    <name type="scientific">marine sediment metagenome</name>
    <dbReference type="NCBI Taxonomy" id="412755"/>
    <lineage>
        <taxon>unclassified sequences</taxon>
        <taxon>metagenomes</taxon>
        <taxon>ecological metagenomes</taxon>
    </lineage>
</organism>
<dbReference type="AlphaFoldDB" id="X1J5E9"/>
<dbReference type="EMBL" id="BARU01041576">
    <property type="protein sequence ID" value="GAH76750.1"/>
    <property type="molecule type" value="Genomic_DNA"/>
</dbReference>
<sequence length="57" mass="6614">MSSFIITPKVDVPREFLEIANDFANPLELVREAISNSFDASVNFIRLNFYVEREYGE</sequence>
<accession>X1J5E9</accession>
<name>X1J5E9_9ZZZZ</name>
<protein>
    <submittedName>
        <fullName evidence="1">Uncharacterized protein</fullName>
    </submittedName>
</protein>
<feature type="non-terminal residue" evidence="1">
    <location>
        <position position="57"/>
    </location>
</feature>
<reference evidence="1" key="1">
    <citation type="journal article" date="2014" name="Front. Microbiol.">
        <title>High frequency of phylogenetically diverse reductive dehalogenase-homologous genes in deep subseafloor sedimentary metagenomes.</title>
        <authorList>
            <person name="Kawai M."/>
            <person name="Futagami T."/>
            <person name="Toyoda A."/>
            <person name="Takaki Y."/>
            <person name="Nishi S."/>
            <person name="Hori S."/>
            <person name="Arai W."/>
            <person name="Tsubouchi T."/>
            <person name="Morono Y."/>
            <person name="Uchiyama I."/>
            <person name="Ito T."/>
            <person name="Fujiyama A."/>
            <person name="Inagaki F."/>
            <person name="Takami H."/>
        </authorList>
    </citation>
    <scope>NUCLEOTIDE SEQUENCE</scope>
    <source>
        <strain evidence="1">Expedition CK06-06</strain>
    </source>
</reference>
<gene>
    <name evidence="1" type="ORF">S03H2_64073</name>
</gene>
<evidence type="ECO:0000313" key="1">
    <source>
        <dbReference type="EMBL" id="GAH76750.1"/>
    </source>
</evidence>
<comment type="caution">
    <text evidence="1">The sequence shown here is derived from an EMBL/GenBank/DDBJ whole genome shotgun (WGS) entry which is preliminary data.</text>
</comment>
<proteinExistence type="predicted"/>